<dbReference type="PROSITE" id="PS50109">
    <property type="entry name" value="HIS_KIN"/>
    <property type="match status" value="1"/>
</dbReference>
<keyword evidence="8" id="KW-0547">Nucleotide-binding</keyword>
<keyword evidence="9 18" id="KW-0418">Kinase</keyword>
<dbReference type="Pfam" id="PF00512">
    <property type="entry name" value="HisKA"/>
    <property type="match status" value="1"/>
</dbReference>
<feature type="transmembrane region" description="Helical" evidence="15">
    <location>
        <begin position="12"/>
        <end position="35"/>
    </location>
</feature>
<dbReference type="PROSITE" id="PS50885">
    <property type="entry name" value="HAMP"/>
    <property type="match status" value="1"/>
</dbReference>
<evidence type="ECO:0000256" key="2">
    <source>
        <dbReference type="ARBA" id="ARBA00004651"/>
    </source>
</evidence>
<dbReference type="CDD" id="cd00082">
    <property type="entry name" value="HisKA"/>
    <property type="match status" value="1"/>
</dbReference>
<keyword evidence="10" id="KW-0067">ATP-binding</keyword>
<feature type="transmembrane region" description="Helical" evidence="15">
    <location>
        <begin position="139"/>
        <end position="162"/>
    </location>
</feature>
<comment type="subcellular location">
    <subcellularLocation>
        <location evidence="2">Cell membrane</location>
        <topology evidence="2">Multi-pass membrane protein</topology>
    </subcellularLocation>
</comment>
<dbReference type="SMART" id="SM00304">
    <property type="entry name" value="HAMP"/>
    <property type="match status" value="1"/>
</dbReference>
<evidence type="ECO:0000256" key="9">
    <source>
        <dbReference type="ARBA" id="ARBA00022777"/>
    </source>
</evidence>
<evidence type="ECO:0000256" key="8">
    <source>
        <dbReference type="ARBA" id="ARBA00022741"/>
    </source>
</evidence>
<proteinExistence type="predicted"/>
<evidence type="ECO:0000256" key="11">
    <source>
        <dbReference type="ARBA" id="ARBA00022989"/>
    </source>
</evidence>
<keyword evidence="5" id="KW-0597">Phosphoprotein</keyword>
<keyword evidence="19" id="KW-1185">Reference proteome</keyword>
<evidence type="ECO:0000259" key="16">
    <source>
        <dbReference type="PROSITE" id="PS50109"/>
    </source>
</evidence>
<dbReference type="SMART" id="SM00388">
    <property type="entry name" value="HisKA"/>
    <property type="match status" value="1"/>
</dbReference>
<keyword evidence="7 15" id="KW-0812">Transmembrane</keyword>
<dbReference type="SUPFAM" id="SSF158472">
    <property type="entry name" value="HAMP domain-like"/>
    <property type="match status" value="1"/>
</dbReference>
<dbReference type="OrthoDB" id="84942at2"/>
<dbReference type="EMBL" id="OFSM01000005">
    <property type="protein sequence ID" value="SOY28543.1"/>
    <property type="molecule type" value="Genomic_DNA"/>
</dbReference>
<dbReference type="Pfam" id="PF00672">
    <property type="entry name" value="HAMP"/>
    <property type="match status" value="1"/>
</dbReference>
<dbReference type="PRINTS" id="PR00344">
    <property type="entry name" value="BCTRLSENSOR"/>
</dbReference>
<evidence type="ECO:0000256" key="6">
    <source>
        <dbReference type="ARBA" id="ARBA00022679"/>
    </source>
</evidence>
<dbReference type="EC" id="2.7.13.3" evidence="3"/>
<dbReference type="InterPro" id="IPR036890">
    <property type="entry name" value="HATPase_C_sf"/>
</dbReference>
<dbReference type="GO" id="GO:0005886">
    <property type="term" value="C:plasma membrane"/>
    <property type="evidence" value="ECO:0007669"/>
    <property type="project" value="UniProtKB-SubCell"/>
</dbReference>
<dbReference type="InterPro" id="IPR005467">
    <property type="entry name" value="His_kinase_dom"/>
</dbReference>
<dbReference type="RefSeq" id="WP_103238624.1">
    <property type="nucleotide sequence ID" value="NZ_JANJZD010000005.1"/>
</dbReference>
<evidence type="ECO:0000256" key="3">
    <source>
        <dbReference type="ARBA" id="ARBA00012438"/>
    </source>
</evidence>
<dbReference type="GO" id="GO:0000155">
    <property type="term" value="F:phosphorelay sensor kinase activity"/>
    <property type="evidence" value="ECO:0007669"/>
    <property type="project" value="InterPro"/>
</dbReference>
<organism evidence="18 19">
    <name type="scientific">Acetatifactor muris</name>
    <dbReference type="NCBI Taxonomy" id="879566"/>
    <lineage>
        <taxon>Bacteria</taxon>
        <taxon>Bacillati</taxon>
        <taxon>Bacillota</taxon>
        <taxon>Clostridia</taxon>
        <taxon>Lachnospirales</taxon>
        <taxon>Lachnospiraceae</taxon>
        <taxon>Acetatifactor</taxon>
    </lineage>
</organism>
<feature type="domain" description="Histidine kinase" evidence="16">
    <location>
        <begin position="231"/>
        <end position="442"/>
    </location>
</feature>
<evidence type="ECO:0000256" key="7">
    <source>
        <dbReference type="ARBA" id="ARBA00022692"/>
    </source>
</evidence>
<dbReference type="AlphaFoldDB" id="A0A2K4ZDL2"/>
<evidence type="ECO:0000256" key="4">
    <source>
        <dbReference type="ARBA" id="ARBA00022475"/>
    </source>
</evidence>
<name>A0A2K4ZDL2_9FIRM</name>
<evidence type="ECO:0000256" key="5">
    <source>
        <dbReference type="ARBA" id="ARBA00022553"/>
    </source>
</evidence>
<evidence type="ECO:0000313" key="18">
    <source>
        <dbReference type="EMBL" id="SOY28543.1"/>
    </source>
</evidence>
<evidence type="ECO:0000256" key="1">
    <source>
        <dbReference type="ARBA" id="ARBA00000085"/>
    </source>
</evidence>
<dbReference type="Pfam" id="PF02518">
    <property type="entry name" value="HATPase_c"/>
    <property type="match status" value="1"/>
</dbReference>
<dbReference type="InterPro" id="IPR004358">
    <property type="entry name" value="Sig_transdc_His_kin-like_C"/>
</dbReference>
<dbReference type="InterPro" id="IPR036097">
    <property type="entry name" value="HisK_dim/P_sf"/>
</dbReference>
<gene>
    <name evidence="18" type="primary">cssS_1</name>
    <name evidence="18" type="ORF">AMURIS_01253</name>
</gene>
<dbReference type="InterPro" id="IPR050398">
    <property type="entry name" value="HssS/ArlS-like"/>
</dbReference>
<dbReference type="PANTHER" id="PTHR45528">
    <property type="entry name" value="SENSOR HISTIDINE KINASE CPXA"/>
    <property type="match status" value="1"/>
</dbReference>
<dbReference type="SUPFAM" id="SSF47384">
    <property type="entry name" value="Homodimeric domain of signal transducing histidine kinase"/>
    <property type="match status" value="1"/>
</dbReference>
<evidence type="ECO:0000256" key="10">
    <source>
        <dbReference type="ARBA" id="ARBA00022840"/>
    </source>
</evidence>
<dbReference type="Gene3D" id="1.10.287.130">
    <property type="match status" value="1"/>
</dbReference>
<evidence type="ECO:0000256" key="14">
    <source>
        <dbReference type="SAM" id="Coils"/>
    </source>
</evidence>
<dbReference type="InterPro" id="IPR003661">
    <property type="entry name" value="HisK_dim/P_dom"/>
</dbReference>
<dbReference type="PANTHER" id="PTHR45528:SF1">
    <property type="entry name" value="SENSOR HISTIDINE KINASE CPXA"/>
    <property type="match status" value="1"/>
</dbReference>
<dbReference type="InterPro" id="IPR003660">
    <property type="entry name" value="HAMP_dom"/>
</dbReference>
<keyword evidence="14" id="KW-0175">Coiled coil</keyword>
<dbReference type="InterPro" id="IPR003594">
    <property type="entry name" value="HATPase_dom"/>
</dbReference>
<sequence length="442" mass="50022">MEPLKRKQISLRGFFLLTVFSVFGGVVLLSGLTIWGCMAFRHWLLPDPEAVYLTMEETLPDGGTSTSSYLLEYGETTKQSQIIEEFYGGETDQHSGTEAYGGNIVRRIRAADIAYSVQKLERGYDTLTPKRKLAWRLSGAAQVLVPGILSVGGILFCGFYFYRKKLSLPLKLLSNATTQIAEQNLDFTLEYSKGDEMGELCRSFEVMRRELAENNRAMWEMLEQRRMLQASIAHDLRNPIAIVEGYTEYLQMNLPTGKLSPDKAERVVRNLNTAAKRLERYTESVRQLNQLEDMELVRQEISSGELLRGICDDLKVMADKAGITLRVNDSLPEQTLRADTGIISRILENVFENAARFARNSVSVDFTLGEERMEILVRDDGEGFPEEMFEKEWKKRFPGTREEGHLGLGLAISRTLSKKHGGSLQLTNWESHGAEVKIILKV</sequence>
<evidence type="ECO:0000259" key="17">
    <source>
        <dbReference type="PROSITE" id="PS50885"/>
    </source>
</evidence>
<dbReference type="GO" id="GO:0005524">
    <property type="term" value="F:ATP binding"/>
    <property type="evidence" value="ECO:0007669"/>
    <property type="project" value="UniProtKB-KW"/>
</dbReference>
<feature type="domain" description="HAMP" evidence="17">
    <location>
        <begin position="164"/>
        <end position="216"/>
    </location>
</feature>
<keyword evidence="13 15" id="KW-0472">Membrane</keyword>
<keyword evidence="6 18" id="KW-0808">Transferase</keyword>
<evidence type="ECO:0000256" key="15">
    <source>
        <dbReference type="SAM" id="Phobius"/>
    </source>
</evidence>
<dbReference type="CDD" id="cd00075">
    <property type="entry name" value="HATPase"/>
    <property type="match status" value="1"/>
</dbReference>
<evidence type="ECO:0000256" key="13">
    <source>
        <dbReference type="ARBA" id="ARBA00023136"/>
    </source>
</evidence>
<keyword evidence="12" id="KW-0902">Two-component regulatory system</keyword>
<protein>
    <recommendedName>
        <fullName evidence="3">histidine kinase</fullName>
        <ecNumber evidence="3">2.7.13.3</ecNumber>
    </recommendedName>
</protein>
<dbReference type="Gene3D" id="6.10.340.10">
    <property type="match status" value="1"/>
</dbReference>
<keyword evidence="4" id="KW-1003">Cell membrane</keyword>
<dbReference type="Gene3D" id="3.30.565.10">
    <property type="entry name" value="Histidine kinase-like ATPase, C-terminal domain"/>
    <property type="match status" value="1"/>
</dbReference>
<dbReference type="CDD" id="cd06225">
    <property type="entry name" value="HAMP"/>
    <property type="match status" value="1"/>
</dbReference>
<evidence type="ECO:0000313" key="19">
    <source>
        <dbReference type="Proteomes" id="UP000236311"/>
    </source>
</evidence>
<reference evidence="18 19" key="1">
    <citation type="submission" date="2018-01" db="EMBL/GenBank/DDBJ databases">
        <authorList>
            <person name="Gaut B.S."/>
            <person name="Morton B.R."/>
            <person name="Clegg M.T."/>
            <person name="Duvall M.R."/>
        </authorList>
    </citation>
    <scope>NUCLEOTIDE SEQUENCE [LARGE SCALE GENOMIC DNA]</scope>
    <source>
        <strain evidence="18">GP69</strain>
    </source>
</reference>
<dbReference type="SUPFAM" id="SSF55874">
    <property type="entry name" value="ATPase domain of HSP90 chaperone/DNA topoisomerase II/histidine kinase"/>
    <property type="match status" value="1"/>
</dbReference>
<keyword evidence="11 15" id="KW-1133">Transmembrane helix</keyword>
<dbReference type="SMART" id="SM00387">
    <property type="entry name" value="HATPase_c"/>
    <property type="match status" value="1"/>
</dbReference>
<feature type="coiled-coil region" evidence="14">
    <location>
        <begin position="264"/>
        <end position="291"/>
    </location>
</feature>
<dbReference type="Proteomes" id="UP000236311">
    <property type="component" value="Unassembled WGS sequence"/>
</dbReference>
<comment type="catalytic activity">
    <reaction evidence="1">
        <text>ATP + protein L-histidine = ADP + protein N-phospho-L-histidine.</text>
        <dbReference type="EC" id="2.7.13.3"/>
    </reaction>
</comment>
<evidence type="ECO:0000256" key="12">
    <source>
        <dbReference type="ARBA" id="ARBA00023012"/>
    </source>
</evidence>
<accession>A0A2K4ZDL2</accession>